<feature type="region of interest" description="Disordered" evidence="1">
    <location>
        <begin position="257"/>
        <end position="283"/>
    </location>
</feature>
<proteinExistence type="predicted"/>
<dbReference type="Proteomes" id="UP000015354">
    <property type="component" value="Unassembled WGS sequence"/>
</dbReference>
<evidence type="ECO:0000313" key="3">
    <source>
        <dbReference type="Proteomes" id="UP000015354"/>
    </source>
</evidence>
<gene>
    <name evidence="2" type="ORF">STCU_06889</name>
</gene>
<dbReference type="AlphaFoldDB" id="S9U7Z7"/>
<comment type="caution">
    <text evidence="2">The sequence shown here is derived from an EMBL/GenBank/DDBJ whole genome shotgun (WGS) entry which is preliminary data.</text>
</comment>
<evidence type="ECO:0000256" key="1">
    <source>
        <dbReference type="SAM" id="MobiDB-lite"/>
    </source>
</evidence>
<accession>S9U7Z7</accession>
<protein>
    <submittedName>
        <fullName evidence="2">Uncharacterized protein</fullName>
    </submittedName>
</protein>
<dbReference type="OrthoDB" id="273785at2759"/>
<evidence type="ECO:0000313" key="2">
    <source>
        <dbReference type="EMBL" id="EPY25008.1"/>
    </source>
</evidence>
<name>S9U7Z7_9TRYP</name>
<feature type="region of interest" description="Disordered" evidence="1">
    <location>
        <begin position="331"/>
        <end position="356"/>
    </location>
</feature>
<reference evidence="2 3" key="1">
    <citation type="journal article" date="2013" name="PLoS ONE">
        <title>Predicting the Proteins of Angomonas deanei, Strigomonas culicis and Their Respective Endosymbionts Reveals New Aspects of the Trypanosomatidae Family.</title>
        <authorList>
            <person name="Motta M.C."/>
            <person name="Martins A.C."/>
            <person name="de Souza S.S."/>
            <person name="Catta-Preta C.M."/>
            <person name="Silva R."/>
            <person name="Klein C.C."/>
            <person name="de Almeida L.G."/>
            <person name="de Lima Cunha O."/>
            <person name="Ciapina L.P."/>
            <person name="Brocchi M."/>
            <person name="Colabardini A.C."/>
            <person name="de Araujo Lima B."/>
            <person name="Machado C.R."/>
            <person name="de Almeida Soares C.M."/>
            <person name="Probst C.M."/>
            <person name="de Menezes C.B."/>
            <person name="Thompson C.E."/>
            <person name="Bartholomeu D.C."/>
            <person name="Gradia D.F."/>
            <person name="Pavoni D.P."/>
            <person name="Grisard E.C."/>
            <person name="Fantinatti-Garboggini F."/>
            <person name="Marchini F.K."/>
            <person name="Rodrigues-Luiz G.F."/>
            <person name="Wagner G."/>
            <person name="Goldman G.H."/>
            <person name="Fietto J.L."/>
            <person name="Elias M.C."/>
            <person name="Goldman M.H."/>
            <person name="Sagot M.F."/>
            <person name="Pereira M."/>
            <person name="Stoco P.H."/>
            <person name="de Mendonca-Neto R.P."/>
            <person name="Teixeira S.M."/>
            <person name="Maciel T.E."/>
            <person name="de Oliveira Mendes T.A."/>
            <person name="Urmenyi T.P."/>
            <person name="de Souza W."/>
            <person name="Schenkman S."/>
            <person name="de Vasconcelos A.T."/>
        </authorList>
    </citation>
    <scope>NUCLEOTIDE SEQUENCE [LARGE SCALE GENOMIC DNA]</scope>
</reference>
<organism evidence="2 3">
    <name type="scientific">Strigomonas culicis</name>
    <dbReference type="NCBI Taxonomy" id="28005"/>
    <lineage>
        <taxon>Eukaryota</taxon>
        <taxon>Discoba</taxon>
        <taxon>Euglenozoa</taxon>
        <taxon>Kinetoplastea</taxon>
        <taxon>Metakinetoplastina</taxon>
        <taxon>Trypanosomatida</taxon>
        <taxon>Trypanosomatidae</taxon>
        <taxon>Strigomonadinae</taxon>
        <taxon>Strigomonas</taxon>
    </lineage>
</organism>
<feature type="compositionally biased region" description="Basic residues" evidence="1">
    <location>
        <begin position="347"/>
        <end position="356"/>
    </location>
</feature>
<sequence>MSGFSSFVDHYILLLAARYHAPVEDEEAAAPGHAEADAAWQQVARALQHALHGPLTAEERREMRLVDVSLFTAPIVRQRAQYLRWHYAEKAGQERRERRAKRGAPHPFDITRDSIKTDVEAIYAVVRAQLPSTLVVAVDETDSETEEEDVDENKIRHRHANPERAPLAPVELPAYLQASAADQQRDAAFGLARDAFLTTIQKLQADFYQTHKRWVDVPGDVLDRPAASRVGATPPGNKRPSLHEERERLELLMALNGSGPGGTPDDRREAPHAADGWQSGGQNPREVIASVREQLMRATNTAAGRGGAKPMRPSTMTNEEMEQYYMAQTALPSGGHRDDWCDPAAARPRRRHATRR</sequence>
<dbReference type="EMBL" id="ATMH01006889">
    <property type="protein sequence ID" value="EPY25008.1"/>
    <property type="molecule type" value="Genomic_DNA"/>
</dbReference>
<keyword evidence="3" id="KW-1185">Reference proteome</keyword>